<dbReference type="Proteomes" id="UP000486760">
    <property type="component" value="Unassembled WGS sequence"/>
</dbReference>
<dbReference type="Gene3D" id="2.40.50.100">
    <property type="match status" value="1"/>
</dbReference>
<dbReference type="Pfam" id="PF25989">
    <property type="entry name" value="YknX_C"/>
    <property type="match status" value="1"/>
</dbReference>
<evidence type="ECO:0000256" key="3">
    <source>
        <dbReference type="SAM" id="Coils"/>
    </source>
</evidence>
<sequence>MNVHKMFVNQGSRRILMVTAMVAGLIVLTGCDSLADGSQEEGAQQGPPPPQVSVAQVLVEDVELWDAFTGRIEAVETVDLRPRVSGYIDSIHYIEGQEVEKGDVLFTIDPRPYRAELERAEAELQRAQARAELARSEAARAEALAQSRSISREELDQRRAAAATAEADILAARASAETARLNMEFTEVRAPIAGRTGRALVTPGNLVSEATPLTRIVALDQVHVHFHSDEQAYLHYDAMARSGERSSFRQGGIPVRVGLATDDGFPYRGEVDFVDNRLDAEAGTILTRAVLDNSEGRFAPGMYARVQLLAGQAEGSLLIDDKAVLTDQDRKYVYVIDEEGRAMRRDVQLGRMAGGLRVVADGLEPGDQVVVNGAQRIFFPGMPVVAESVDMRGQAGGGNALAARR</sequence>
<dbReference type="Pfam" id="PF25876">
    <property type="entry name" value="HH_MFP_RND"/>
    <property type="match status" value="1"/>
</dbReference>
<dbReference type="Pfam" id="PF25917">
    <property type="entry name" value="BSH_RND"/>
    <property type="match status" value="1"/>
</dbReference>
<dbReference type="InterPro" id="IPR058637">
    <property type="entry name" value="YknX-like_C"/>
</dbReference>
<evidence type="ECO:0000256" key="1">
    <source>
        <dbReference type="ARBA" id="ARBA00004519"/>
    </source>
</evidence>
<dbReference type="NCBIfam" id="TIGR01730">
    <property type="entry name" value="RND_mfp"/>
    <property type="match status" value="1"/>
</dbReference>
<dbReference type="Gene3D" id="2.40.420.20">
    <property type="match status" value="1"/>
</dbReference>
<organism evidence="8 9">
    <name type="scientific">Billgrantia pellis</name>
    <dbReference type="NCBI Taxonomy" id="2606936"/>
    <lineage>
        <taxon>Bacteria</taxon>
        <taxon>Pseudomonadati</taxon>
        <taxon>Pseudomonadota</taxon>
        <taxon>Gammaproteobacteria</taxon>
        <taxon>Oceanospirillales</taxon>
        <taxon>Halomonadaceae</taxon>
        <taxon>Billgrantia</taxon>
    </lineage>
</organism>
<evidence type="ECO:0000259" key="7">
    <source>
        <dbReference type="Pfam" id="PF25989"/>
    </source>
</evidence>
<evidence type="ECO:0000313" key="9">
    <source>
        <dbReference type="Proteomes" id="UP000486760"/>
    </source>
</evidence>
<comment type="similarity">
    <text evidence="2">Belongs to the membrane fusion protein (MFP) (TC 8.A.1) family.</text>
</comment>
<evidence type="ECO:0000259" key="6">
    <source>
        <dbReference type="Pfam" id="PF25944"/>
    </source>
</evidence>
<reference evidence="8 9" key="1">
    <citation type="submission" date="2019-08" db="EMBL/GenBank/DDBJ databases">
        <title>Bioinformatics analysis of the strain L3 and L5.</title>
        <authorList>
            <person name="Li X."/>
        </authorList>
    </citation>
    <scope>NUCLEOTIDE SEQUENCE [LARGE SCALE GENOMIC DNA]</scope>
    <source>
        <strain evidence="8 9">L5</strain>
    </source>
</reference>
<comment type="caution">
    <text evidence="8">The sequence shown here is derived from an EMBL/GenBank/DDBJ whole genome shotgun (WGS) entry which is preliminary data.</text>
</comment>
<keyword evidence="9" id="KW-1185">Reference proteome</keyword>
<dbReference type="Gene3D" id="2.40.30.170">
    <property type="match status" value="1"/>
</dbReference>
<gene>
    <name evidence="8" type="ORF">F0A17_11510</name>
</gene>
<proteinExistence type="inferred from homology"/>
<keyword evidence="3" id="KW-0175">Coiled coil</keyword>
<dbReference type="GO" id="GO:0005886">
    <property type="term" value="C:plasma membrane"/>
    <property type="evidence" value="ECO:0007669"/>
    <property type="project" value="TreeGrafter"/>
</dbReference>
<dbReference type="InterPro" id="IPR006143">
    <property type="entry name" value="RND_pump_MFP"/>
</dbReference>
<dbReference type="EMBL" id="VTPY01000004">
    <property type="protein sequence ID" value="KAA0011920.1"/>
    <property type="molecule type" value="Genomic_DNA"/>
</dbReference>
<dbReference type="GO" id="GO:0022857">
    <property type="term" value="F:transmembrane transporter activity"/>
    <property type="evidence" value="ECO:0007669"/>
    <property type="project" value="InterPro"/>
</dbReference>
<name>A0A7V7KFX6_9GAMM</name>
<feature type="domain" description="Multidrug resistance protein MdtA-like beta-barrel" evidence="6">
    <location>
        <begin position="254"/>
        <end position="310"/>
    </location>
</feature>
<evidence type="ECO:0000259" key="4">
    <source>
        <dbReference type="Pfam" id="PF25876"/>
    </source>
</evidence>
<evidence type="ECO:0000259" key="5">
    <source>
        <dbReference type="Pfam" id="PF25917"/>
    </source>
</evidence>
<feature type="domain" description="Multidrug resistance protein MdtA-like barrel-sandwich hybrid" evidence="5">
    <location>
        <begin position="76"/>
        <end position="217"/>
    </location>
</feature>
<evidence type="ECO:0000313" key="8">
    <source>
        <dbReference type="EMBL" id="KAA0011920.1"/>
    </source>
</evidence>
<dbReference type="InterPro" id="IPR058626">
    <property type="entry name" value="MdtA-like_b-barrel"/>
</dbReference>
<dbReference type="SUPFAM" id="SSF111369">
    <property type="entry name" value="HlyD-like secretion proteins"/>
    <property type="match status" value="1"/>
</dbReference>
<accession>A0A7V7KFX6</accession>
<feature type="domain" description="Multidrug resistance protein MdtA-like alpha-helical hairpin" evidence="4">
    <location>
        <begin position="117"/>
        <end position="186"/>
    </location>
</feature>
<dbReference type="PROSITE" id="PS51257">
    <property type="entry name" value="PROKAR_LIPOPROTEIN"/>
    <property type="match status" value="1"/>
</dbReference>
<feature type="domain" description="YknX-like C-terminal permuted SH3-like" evidence="7">
    <location>
        <begin position="321"/>
        <end position="377"/>
    </location>
</feature>
<dbReference type="GO" id="GO:0030313">
    <property type="term" value="C:cell envelope"/>
    <property type="evidence" value="ECO:0007669"/>
    <property type="project" value="UniProtKB-SubCell"/>
</dbReference>
<dbReference type="InterPro" id="IPR058624">
    <property type="entry name" value="MdtA-like_HH"/>
</dbReference>
<protein>
    <submittedName>
        <fullName evidence="8">Efflux RND transporter periplasmic adaptor subunit</fullName>
    </submittedName>
</protein>
<dbReference type="Gene3D" id="1.10.287.470">
    <property type="entry name" value="Helix hairpin bin"/>
    <property type="match status" value="1"/>
</dbReference>
<comment type="subcellular location">
    <subcellularLocation>
        <location evidence="1">Cell inner membrane</location>
        <topology evidence="1">Lipid-anchor</topology>
    </subcellularLocation>
</comment>
<evidence type="ECO:0000256" key="2">
    <source>
        <dbReference type="ARBA" id="ARBA00009477"/>
    </source>
</evidence>
<dbReference type="Pfam" id="PF25944">
    <property type="entry name" value="Beta-barrel_RND"/>
    <property type="match status" value="1"/>
</dbReference>
<dbReference type="AlphaFoldDB" id="A0A7V7KFX6"/>
<feature type="coiled-coil region" evidence="3">
    <location>
        <begin position="114"/>
        <end position="146"/>
    </location>
</feature>
<dbReference type="PANTHER" id="PTHR30158">
    <property type="entry name" value="ACRA/E-RELATED COMPONENT OF DRUG EFFLUX TRANSPORTER"/>
    <property type="match status" value="1"/>
</dbReference>
<dbReference type="PANTHER" id="PTHR30158:SF26">
    <property type="entry name" value="RESISTANCE-NODULATION-CELL DIVISION (RND) MULTIDRUG EFFLUX MEMBRANE FUSION PROTEIN MEXE"/>
    <property type="match status" value="1"/>
</dbReference>
<dbReference type="GO" id="GO:0046677">
    <property type="term" value="P:response to antibiotic"/>
    <property type="evidence" value="ECO:0007669"/>
    <property type="project" value="TreeGrafter"/>
</dbReference>
<dbReference type="InterPro" id="IPR058625">
    <property type="entry name" value="MdtA-like_BSH"/>
</dbReference>